<evidence type="ECO:0000256" key="1">
    <source>
        <dbReference type="SAM" id="MobiDB-lite"/>
    </source>
</evidence>
<feature type="compositionally biased region" description="Basic and acidic residues" evidence="1">
    <location>
        <begin position="58"/>
        <end position="69"/>
    </location>
</feature>
<accession>A0AAD6TMS1</accession>
<dbReference type="InterPro" id="IPR022024">
    <property type="entry name" value="DUF3602"/>
</dbReference>
<gene>
    <name evidence="2" type="ORF">B0H15DRAFT_1027517</name>
</gene>
<name>A0AAD6TMS1_9AGAR</name>
<reference evidence="2" key="1">
    <citation type="submission" date="2023-03" db="EMBL/GenBank/DDBJ databases">
        <title>Massive genome expansion in bonnet fungi (Mycena s.s.) driven by repeated elements and novel gene families across ecological guilds.</title>
        <authorList>
            <consortium name="Lawrence Berkeley National Laboratory"/>
            <person name="Harder C.B."/>
            <person name="Miyauchi S."/>
            <person name="Viragh M."/>
            <person name="Kuo A."/>
            <person name="Thoen E."/>
            <person name="Andreopoulos B."/>
            <person name="Lu D."/>
            <person name="Skrede I."/>
            <person name="Drula E."/>
            <person name="Henrissat B."/>
            <person name="Morin E."/>
            <person name="Kohler A."/>
            <person name="Barry K."/>
            <person name="LaButti K."/>
            <person name="Morin E."/>
            <person name="Salamov A."/>
            <person name="Lipzen A."/>
            <person name="Mereny Z."/>
            <person name="Hegedus B."/>
            <person name="Baldrian P."/>
            <person name="Stursova M."/>
            <person name="Weitz H."/>
            <person name="Taylor A."/>
            <person name="Grigoriev I.V."/>
            <person name="Nagy L.G."/>
            <person name="Martin F."/>
            <person name="Kauserud H."/>
        </authorList>
    </citation>
    <scope>NUCLEOTIDE SEQUENCE</scope>
    <source>
        <strain evidence="2">CBHHK173m</strain>
    </source>
</reference>
<feature type="compositionally biased region" description="Polar residues" evidence="1">
    <location>
        <begin position="30"/>
        <end position="39"/>
    </location>
</feature>
<dbReference type="InterPro" id="IPR053203">
    <property type="entry name" value="Cisplatin_resist-associated"/>
</dbReference>
<dbReference type="Proteomes" id="UP001222325">
    <property type="component" value="Unassembled WGS sequence"/>
</dbReference>
<dbReference type="PANTHER" id="PTHR34693">
    <property type="entry name" value="PROTEIN PAR32"/>
    <property type="match status" value="1"/>
</dbReference>
<proteinExistence type="predicted"/>
<dbReference type="Pfam" id="PF12223">
    <property type="entry name" value="DUF3602"/>
    <property type="match status" value="2"/>
</dbReference>
<feature type="region of interest" description="Disordered" evidence="1">
    <location>
        <begin position="28"/>
        <end position="143"/>
    </location>
</feature>
<keyword evidence="3" id="KW-1185">Reference proteome</keyword>
<dbReference type="AlphaFoldDB" id="A0AAD6TMS1"/>
<feature type="region of interest" description="Disordered" evidence="1">
    <location>
        <begin position="165"/>
        <end position="233"/>
    </location>
</feature>
<protein>
    <submittedName>
        <fullName evidence="2">Uncharacterized protein</fullName>
    </submittedName>
</protein>
<evidence type="ECO:0000313" key="2">
    <source>
        <dbReference type="EMBL" id="KAJ7073310.1"/>
    </source>
</evidence>
<comment type="caution">
    <text evidence="2">The sequence shown here is derived from an EMBL/GenBank/DDBJ whole genome shotgun (WGS) entry which is preliminary data.</text>
</comment>
<dbReference type="EMBL" id="JARJCN010000117">
    <property type="protein sequence ID" value="KAJ7073310.1"/>
    <property type="molecule type" value="Genomic_DNA"/>
</dbReference>
<dbReference type="PANTHER" id="PTHR34693:SF1">
    <property type="entry name" value="PROTEIN PAR32"/>
    <property type="match status" value="1"/>
</dbReference>
<organism evidence="2 3">
    <name type="scientific">Mycena belliarum</name>
    <dbReference type="NCBI Taxonomy" id="1033014"/>
    <lineage>
        <taxon>Eukaryota</taxon>
        <taxon>Fungi</taxon>
        <taxon>Dikarya</taxon>
        <taxon>Basidiomycota</taxon>
        <taxon>Agaricomycotina</taxon>
        <taxon>Agaricomycetes</taxon>
        <taxon>Agaricomycetidae</taxon>
        <taxon>Agaricales</taxon>
        <taxon>Marasmiineae</taxon>
        <taxon>Mycenaceae</taxon>
        <taxon>Mycena</taxon>
    </lineage>
</organism>
<feature type="compositionally biased region" description="Low complexity" evidence="1">
    <location>
        <begin position="112"/>
        <end position="121"/>
    </location>
</feature>
<sequence>MASLQQTPSPTRRRTISDVMSAFGTKISRALSSEGQPVASQKGFDPETESITSTIVEDADRSPSRRRDSGYQSSGRGGVGNFRAVPTTDPASPASDVQEFPWPRGRDRAPVSRRSTPSRSTGRGGSGNYRSPPRQDPAQVLREHEVLRTLAEAERTAVVRVKISSGRGGYGNMSDSRSRSRSVDPVSSPTSMHLSLAGYSPSPTREQQHGGGIAAGFVNTNGYVIGNRNGGGR</sequence>
<evidence type="ECO:0000313" key="3">
    <source>
        <dbReference type="Proteomes" id="UP001222325"/>
    </source>
</evidence>